<name>A0A2P2P1H5_RHIMU</name>
<protein>
    <submittedName>
        <fullName evidence="1">Uncharacterized protein</fullName>
    </submittedName>
</protein>
<dbReference type="AlphaFoldDB" id="A0A2P2P1H5"/>
<reference evidence="1" key="1">
    <citation type="submission" date="2018-02" db="EMBL/GenBank/DDBJ databases">
        <title>Rhizophora mucronata_Transcriptome.</title>
        <authorList>
            <person name="Meera S.P."/>
            <person name="Sreeshan A."/>
            <person name="Augustine A."/>
        </authorList>
    </citation>
    <scope>NUCLEOTIDE SEQUENCE</scope>
    <source>
        <tissue evidence="1">Leaf</tissue>
    </source>
</reference>
<organism evidence="1">
    <name type="scientific">Rhizophora mucronata</name>
    <name type="common">Asiatic mangrove</name>
    <dbReference type="NCBI Taxonomy" id="61149"/>
    <lineage>
        <taxon>Eukaryota</taxon>
        <taxon>Viridiplantae</taxon>
        <taxon>Streptophyta</taxon>
        <taxon>Embryophyta</taxon>
        <taxon>Tracheophyta</taxon>
        <taxon>Spermatophyta</taxon>
        <taxon>Magnoliopsida</taxon>
        <taxon>eudicotyledons</taxon>
        <taxon>Gunneridae</taxon>
        <taxon>Pentapetalae</taxon>
        <taxon>rosids</taxon>
        <taxon>fabids</taxon>
        <taxon>Malpighiales</taxon>
        <taxon>Rhizophoraceae</taxon>
        <taxon>Rhizophora</taxon>
    </lineage>
</organism>
<accession>A0A2P2P1H5</accession>
<sequence length="31" mass="3429">MISVGKLKLCHFIRLKASARTRLPVSSICSL</sequence>
<dbReference type="EMBL" id="GGEC01068100">
    <property type="protein sequence ID" value="MBX48584.1"/>
    <property type="molecule type" value="Transcribed_RNA"/>
</dbReference>
<evidence type="ECO:0000313" key="1">
    <source>
        <dbReference type="EMBL" id="MBX48584.1"/>
    </source>
</evidence>
<proteinExistence type="predicted"/>